<protein>
    <submittedName>
        <fullName evidence="1">Type I-C CRISPR-associated protein Cas7/Csd2</fullName>
    </submittedName>
</protein>
<dbReference type="InterPro" id="IPR006482">
    <property type="entry name" value="Cas7_Csh2/Csh2"/>
</dbReference>
<evidence type="ECO:0000313" key="2">
    <source>
        <dbReference type="Proteomes" id="UP000466730"/>
    </source>
</evidence>
<organism evidence="1 2">
    <name type="scientific">Rhodovulum strictum</name>
    <dbReference type="NCBI Taxonomy" id="58314"/>
    <lineage>
        <taxon>Bacteria</taxon>
        <taxon>Pseudomonadati</taxon>
        <taxon>Pseudomonadota</taxon>
        <taxon>Alphaproteobacteria</taxon>
        <taxon>Rhodobacterales</taxon>
        <taxon>Paracoccaceae</taxon>
        <taxon>Rhodovulum</taxon>
    </lineage>
</organism>
<sequence>MTLANRYDFALFFTVKDGNPNGDPDAGNLPRMDPETNNGLVTDVALKRKVRNYVAALDEPGKQIFIREKEPLNKKIAAACVAKELPTFEKGEGKWDKEKAKGRSQDDIRVLQAWLCANYYDIRAFGAVLSTGPNAGQVRGPVQLGFARSVEPIMPLEIAITRMADVDKEEGEMGRKHIVPFGLYQVHGFINAKLAEKTGFSEDDLTLFWTALRDMFDFDRSAARGEMAAQRLVVFRHESPLGNAQAHRLFERIKVERLHQGEAVPAGDARSHNWPPARAFSDYRITFDGADLPQGVSLVDPW</sequence>
<dbReference type="Pfam" id="PF05107">
    <property type="entry name" value="Cas_Cas7"/>
    <property type="match status" value="1"/>
</dbReference>
<reference evidence="1 2" key="1">
    <citation type="submission" date="2019-11" db="EMBL/GenBank/DDBJ databases">
        <title>Draft Whole-Genome sequence of the marine photosynthetic bacterium Rhodovulum strictum DSM 11289.</title>
        <authorList>
            <person name="Kyndt J.A."/>
            <person name="Meyer T.E."/>
        </authorList>
    </citation>
    <scope>NUCLEOTIDE SEQUENCE [LARGE SCALE GENOMIC DNA]</scope>
    <source>
        <strain evidence="1 2">DSM 11289</strain>
    </source>
</reference>
<proteinExistence type="predicted"/>
<dbReference type="NCBIfam" id="TIGR01595">
    <property type="entry name" value="cas_CT1132"/>
    <property type="match status" value="1"/>
</dbReference>
<dbReference type="InterPro" id="IPR013418">
    <property type="entry name" value="CRISPR-assoc_prot_Cas7/Csd2"/>
</dbReference>
<dbReference type="NCBIfam" id="TIGR02589">
    <property type="entry name" value="cas_Csd2"/>
    <property type="match status" value="1"/>
</dbReference>
<name>A0A844B8N2_9RHOB</name>
<dbReference type="EMBL" id="WJPO01000039">
    <property type="protein sequence ID" value="MRH22746.1"/>
    <property type="molecule type" value="Genomic_DNA"/>
</dbReference>
<evidence type="ECO:0000313" key="1">
    <source>
        <dbReference type="EMBL" id="MRH22746.1"/>
    </source>
</evidence>
<dbReference type="AlphaFoldDB" id="A0A844B8N2"/>
<gene>
    <name evidence="1" type="primary">cas7c</name>
    <name evidence="1" type="ORF">GH815_17370</name>
</gene>
<comment type="caution">
    <text evidence="1">The sequence shown here is derived from an EMBL/GenBank/DDBJ whole genome shotgun (WGS) entry which is preliminary data.</text>
</comment>
<dbReference type="OrthoDB" id="9776792at2"/>
<accession>A0A844B8N2</accession>
<dbReference type="GO" id="GO:0043571">
    <property type="term" value="P:maintenance of CRISPR repeat elements"/>
    <property type="evidence" value="ECO:0007669"/>
    <property type="project" value="InterPro"/>
</dbReference>
<dbReference type="RefSeq" id="WP_153750004.1">
    <property type="nucleotide sequence ID" value="NZ_BAAADI010000044.1"/>
</dbReference>
<dbReference type="Proteomes" id="UP000466730">
    <property type="component" value="Unassembled WGS sequence"/>
</dbReference>
<keyword evidence="2" id="KW-1185">Reference proteome</keyword>